<evidence type="ECO:0000313" key="2">
    <source>
        <dbReference type="Proteomes" id="UP001633002"/>
    </source>
</evidence>
<reference evidence="1 2" key="1">
    <citation type="submission" date="2024-09" db="EMBL/GenBank/DDBJ databases">
        <title>Chromosome-scale assembly of Riccia sorocarpa.</title>
        <authorList>
            <person name="Paukszto L."/>
        </authorList>
    </citation>
    <scope>NUCLEOTIDE SEQUENCE [LARGE SCALE GENOMIC DNA]</scope>
    <source>
        <strain evidence="1">LP-2024</strain>
        <tissue evidence="1">Aerial parts of the thallus</tissue>
    </source>
</reference>
<dbReference type="Proteomes" id="UP001633002">
    <property type="component" value="Unassembled WGS sequence"/>
</dbReference>
<keyword evidence="2" id="KW-1185">Reference proteome</keyword>
<dbReference type="EMBL" id="JBJQOH010000008">
    <property type="protein sequence ID" value="KAL3677274.1"/>
    <property type="molecule type" value="Genomic_DNA"/>
</dbReference>
<comment type="caution">
    <text evidence="1">The sequence shown here is derived from an EMBL/GenBank/DDBJ whole genome shotgun (WGS) entry which is preliminary data.</text>
</comment>
<evidence type="ECO:0000313" key="1">
    <source>
        <dbReference type="EMBL" id="KAL3677274.1"/>
    </source>
</evidence>
<accession>A0ABD3GHU2</accession>
<gene>
    <name evidence="1" type="ORF">R1sor_027222</name>
</gene>
<name>A0ABD3GHU2_9MARC</name>
<dbReference type="AlphaFoldDB" id="A0ABD3GHU2"/>
<sequence length="389" mass="43963">MDVPTEDIREGELESEEDRVRRMLEELFGVEEENRDFGEDEDWEGEVLLATDIHPEELYYHLESEGLLRPPVTIDFFIQSEDEESRASGSRFWGEWKTHEIQLQRDVDCTNRLKYNTVVTPLPNDTCFPEIFVSRVWDGEQVPAFIGFGSLLEGKDGVYRAGLEVGHWGFKTRESSSLPVSERPGTVALGATLVTEVCTEMKEVRSEIRDLKLAVQKLQNTVEIQSGDTSKILQAVESLPAIPDFAHILDNLEVKTRSYAAVVKDQTLALLENEREKSEVHLKSLQEAVKEQKVLLKEESPQLQHALTAMEGRIELTVSKVMTQKVTGSVAPDHNFAQVLSDMEDRLRTYVDTARVSQASVLHEQELERAAQKARSLNLRVVGLAETEG</sequence>
<organism evidence="1 2">
    <name type="scientific">Riccia sorocarpa</name>
    <dbReference type="NCBI Taxonomy" id="122646"/>
    <lineage>
        <taxon>Eukaryota</taxon>
        <taxon>Viridiplantae</taxon>
        <taxon>Streptophyta</taxon>
        <taxon>Embryophyta</taxon>
        <taxon>Marchantiophyta</taxon>
        <taxon>Marchantiopsida</taxon>
        <taxon>Marchantiidae</taxon>
        <taxon>Marchantiales</taxon>
        <taxon>Ricciaceae</taxon>
        <taxon>Riccia</taxon>
    </lineage>
</organism>
<protein>
    <submittedName>
        <fullName evidence="1">Uncharacterized protein</fullName>
    </submittedName>
</protein>
<proteinExistence type="predicted"/>